<dbReference type="SUPFAM" id="SSF51658">
    <property type="entry name" value="Xylose isomerase-like"/>
    <property type="match status" value="1"/>
</dbReference>
<dbReference type="Gene3D" id="3.20.20.150">
    <property type="entry name" value="Divalent-metal-dependent TIM barrel enzymes"/>
    <property type="match status" value="1"/>
</dbReference>
<keyword evidence="5" id="KW-0670">Pyruvate</keyword>
<dbReference type="InterPro" id="IPR026040">
    <property type="entry name" value="HyI-like"/>
</dbReference>
<dbReference type="Proteomes" id="UP000485569">
    <property type="component" value="Unassembled WGS sequence"/>
</dbReference>
<evidence type="ECO:0000256" key="3">
    <source>
        <dbReference type="PIRSR" id="PIRSR006241-50"/>
    </source>
</evidence>
<organism evidence="5">
    <name type="scientific">Candidatus Atribacter allofermentans</name>
    <dbReference type="NCBI Taxonomy" id="1852833"/>
    <lineage>
        <taxon>Bacteria</taxon>
        <taxon>Pseudomonadati</taxon>
        <taxon>Atribacterota</taxon>
        <taxon>Atribacteria</taxon>
        <taxon>Atribacterales</taxon>
        <taxon>Atribacteraceae</taxon>
        <taxon>Atribacter</taxon>
    </lineage>
</organism>
<evidence type="ECO:0000259" key="4">
    <source>
        <dbReference type="Pfam" id="PF01261"/>
    </source>
</evidence>
<comment type="similarity">
    <text evidence="2">Belongs to the hyi family.</text>
</comment>
<dbReference type="GO" id="GO:0008903">
    <property type="term" value="F:hydroxypyruvate isomerase activity"/>
    <property type="evidence" value="ECO:0007669"/>
    <property type="project" value="UniProtKB-EC"/>
</dbReference>
<dbReference type="InterPro" id="IPR013022">
    <property type="entry name" value="Xyl_isomerase-like_TIM-brl"/>
</dbReference>
<feature type="active site" description="Proton donor/acceptor" evidence="3">
    <location>
        <position position="234"/>
    </location>
</feature>
<dbReference type="InterPro" id="IPR036237">
    <property type="entry name" value="Xyl_isomerase-like_sf"/>
</dbReference>
<reference evidence="5" key="1">
    <citation type="submission" date="2017-02" db="EMBL/GenBank/DDBJ databases">
        <title>Delving into the versatile metabolic prowess of the omnipresent phylum Bacteroidetes.</title>
        <authorList>
            <person name="Nobu M.K."/>
            <person name="Mei R."/>
            <person name="Narihiro T."/>
            <person name="Kuroda K."/>
            <person name="Liu W.-T."/>
        </authorList>
    </citation>
    <scope>NUCLEOTIDE SEQUENCE</scope>
    <source>
        <strain evidence="5">ADurb.Bin276</strain>
    </source>
</reference>
<evidence type="ECO:0000256" key="2">
    <source>
        <dbReference type="PIRNR" id="PIRNR006241"/>
    </source>
</evidence>
<protein>
    <submittedName>
        <fullName evidence="5">Hydroxypyruvate isomerase</fullName>
        <ecNumber evidence="5">5.3.1.22</ecNumber>
    </submittedName>
</protein>
<evidence type="ECO:0000313" key="5">
    <source>
        <dbReference type="EMBL" id="OQA58041.1"/>
    </source>
</evidence>
<name>A0A1V5SV27_9BACT</name>
<comment type="caution">
    <text evidence="5">The sequence shown here is derived from an EMBL/GenBank/DDBJ whole genome shotgun (WGS) entry which is preliminary data.</text>
</comment>
<proteinExistence type="inferred from homology"/>
<keyword evidence="1 2" id="KW-0413">Isomerase</keyword>
<dbReference type="PIRSF" id="PIRSF006241">
    <property type="entry name" value="HyI"/>
    <property type="match status" value="1"/>
</dbReference>
<dbReference type="EMBL" id="MWBQ01000081">
    <property type="protein sequence ID" value="OQA58041.1"/>
    <property type="molecule type" value="Genomic_DNA"/>
</dbReference>
<feature type="active site" description="Proton donor/acceptor" evidence="3">
    <location>
        <position position="136"/>
    </location>
</feature>
<accession>A0A1V5SV27</accession>
<feature type="domain" description="Xylose isomerase-like TIM barrel" evidence="4">
    <location>
        <begin position="22"/>
        <end position="250"/>
    </location>
</feature>
<evidence type="ECO:0000256" key="1">
    <source>
        <dbReference type="ARBA" id="ARBA00023235"/>
    </source>
</evidence>
<sequence length="255" mass="29052">MVEISVCFEPLFNGKTDLEKIQTIHSLGYNAVEFWDLAGKDLKAITAYCQKTGLKIGICTLKDPWGNIRLHADTNSYLQHFSESLELLKQVGSKRVIVLTGEDDGQNKKLQMNQIIKNLKAVSSLAEKAEIVVCLEVLNSKVDHKGYFLDSTALGFEIVRQVNSPSIKVLYDIYHMQIMEGNIISTIQENIELIGHFHSAGVPGRHEHFYGELDYRNIFLAIQETGYNGYFGLEYWPTLPDEKSLEKLREYFLDE</sequence>
<dbReference type="InterPro" id="IPR050417">
    <property type="entry name" value="Sugar_Epim/Isomerase"/>
</dbReference>
<dbReference type="PANTHER" id="PTHR43489">
    <property type="entry name" value="ISOMERASE"/>
    <property type="match status" value="1"/>
</dbReference>
<dbReference type="PANTHER" id="PTHR43489:SF3">
    <property type="entry name" value="XYLOSE ISOMERASE DOMAIN PROTEIN TIM BARREL"/>
    <property type="match status" value="1"/>
</dbReference>
<dbReference type="EC" id="5.3.1.22" evidence="5"/>
<gene>
    <name evidence="5" type="primary">hyi</name>
    <name evidence="5" type="ORF">BWY41_01142</name>
</gene>
<dbReference type="Pfam" id="PF01261">
    <property type="entry name" value="AP_endonuc_2"/>
    <property type="match status" value="1"/>
</dbReference>
<dbReference type="AlphaFoldDB" id="A0A1V5SV27"/>